<reference evidence="7 8" key="1">
    <citation type="submission" date="2020-08" db="EMBL/GenBank/DDBJ databases">
        <title>Complete genome sequence of Entomobacter blattae G55GP.</title>
        <authorList>
            <person name="Poehlein A."/>
            <person name="Guzman J."/>
            <person name="Daniel R."/>
            <person name="Vilcinskas A."/>
        </authorList>
    </citation>
    <scope>NUCLEOTIDE SEQUENCE [LARGE SCALE GENOMIC DNA]</scope>
    <source>
        <strain evidence="7 8">G55GP</strain>
    </source>
</reference>
<evidence type="ECO:0000313" key="7">
    <source>
        <dbReference type="EMBL" id="QNT78049.1"/>
    </source>
</evidence>
<dbReference type="GO" id="GO:0009073">
    <property type="term" value="P:aromatic amino acid family biosynthetic process"/>
    <property type="evidence" value="ECO:0007669"/>
    <property type="project" value="UniProtKB-KW"/>
</dbReference>
<sequence>MMLKFRITRFFVLIQVWFRYGRSLYATLRKAGSSIGGVVEVRAEGIPLGLGVPVYGKLDADLAFKGQILGDKKGVIGYTE</sequence>
<evidence type="ECO:0000256" key="5">
    <source>
        <dbReference type="ARBA" id="ARBA00023141"/>
    </source>
</evidence>
<evidence type="ECO:0000256" key="2">
    <source>
        <dbReference type="ARBA" id="ARBA00008014"/>
    </source>
</evidence>
<comment type="similarity">
    <text evidence="2">Belongs to the chorismate synthase family.</text>
</comment>
<protein>
    <recommendedName>
        <fullName evidence="3">chorismate synthase</fullName>
        <ecNumber evidence="3">4.2.3.5</ecNumber>
    </recommendedName>
</protein>
<dbReference type="GO" id="GO:0008652">
    <property type="term" value="P:amino acid biosynthetic process"/>
    <property type="evidence" value="ECO:0007669"/>
    <property type="project" value="UniProtKB-KW"/>
</dbReference>
<evidence type="ECO:0000256" key="3">
    <source>
        <dbReference type="ARBA" id="ARBA00013036"/>
    </source>
</evidence>
<proteinExistence type="inferred from homology"/>
<evidence type="ECO:0000256" key="4">
    <source>
        <dbReference type="ARBA" id="ARBA00022605"/>
    </source>
</evidence>
<keyword evidence="4" id="KW-0028">Amino-acid biosynthesis</keyword>
<dbReference type="InterPro" id="IPR000453">
    <property type="entry name" value="Chorismate_synth"/>
</dbReference>
<dbReference type="Pfam" id="PF01264">
    <property type="entry name" value="Chorismate_synt"/>
    <property type="match status" value="1"/>
</dbReference>
<keyword evidence="6 7" id="KW-0456">Lyase</keyword>
<organism evidence="7 8">
    <name type="scientific">Entomobacter blattae</name>
    <dbReference type="NCBI Taxonomy" id="2762277"/>
    <lineage>
        <taxon>Bacteria</taxon>
        <taxon>Pseudomonadati</taxon>
        <taxon>Pseudomonadota</taxon>
        <taxon>Alphaproteobacteria</taxon>
        <taxon>Acetobacterales</taxon>
        <taxon>Acetobacteraceae</taxon>
        <taxon>Entomobacter</taxon>
    </lineage>
</organism>
<dbReference type="GO" id="GO:0004107">
    <property type="term" value="F:chorismate synthase activity"/>
    <property type="evidence" value="ECO:0007669"/>
    <property type="project" value="UniProtKB-EC"/>
</dbReference>
<gene>
    <name evidence="7" type="primary">aroC_2</name>
    <name evidence="7" type="ORF">JGUZn3_08160</name>
</gene>
<evidence type="ECO:0000256" key="6">
    <source>
        <dbReference type="ARBA" id="ARBA00023239"/>
    </source>
</evidence>
<comment type="pathway">
    <text evidence="1">Metabolic intermediate biosynthesis; chorismate biosynthesis; chorismate from D-erythrose 4-phosphate and phosphoenolpyruvate: step 7/7.</text>
</comment>
<keyword evidence="5" id="KW-0057">Aromatic amino acid biosynthesis</keyword>
<dbReference type="AlphaFoldDB" id="A0A7H1NQI9"/>
<name>A0A7H1NQI9_9PROT</name>
<dbReference type="Proteomes" id="UP000516349">
    <property type="component" value="Chromosome"/>
</dbReference>
<dbReference type="KEGG" id="ebla:JGUZn3_08160"/>
<dbReference type="Gene3D" id="3.60.150.10">
    <property type="entry name" value="Chorismate synthase AroC"/>
    <property type="match status" value="1"/>
</dbReference>
<dbReference type="EC" id="4.2.3.5" evidence="3"/>
<keyword evidence="8" id="KW-1185">Reference proteome</keyword>
<evidence type="ECO:0000256" key="1">
    <source>
        <dbReference type="ARBA" id="ARBA00005044"/>
    </source>
</evidence>
<dbReference type="EMBL" id="CP060244">
    <property type="protein sequence ID" value="QNT78049.1"/>
    <property type="molecule type" value="Genomic_DNA"/>
</dbReference>
<accession>A0A7H1NQI9</accession>
<dbReference type="SUPFAM" id="SSF103263">
    <property type="entry name" value="Chorismate synthase, AroC"/>
    <property type="match status" value="1"/>
</dbReference>
<dbReference type="InterPro" id="IPR035904">
    <property type="entry name" value="Chorismate_synth_AroC_sf"/>
</dbReference>
<evidence type="ECO:0000313" key="8">
    <source>
        <dbReference type="Proteomes" id="UP000516349"/>
    </source>
</evidence>